<sequence length="441" mass="49916">MKKLSLYIISCMLVILAACDNDFESEFDLAPDERAAIAVNEFKDALTSSEHGWLTHYYPNPTKLGSFTFHFKFDETGTVNMNWDFSDFSDESKYSVKMFEKPVLIFDTYSKFSKMTDPEIGEPGKGFGGELEFSMTKKSADGDTLYLAERVSGDPMVLVKATAETPAQLREYAKHTKHIERANEQVVVPFYFNLSVEGWDTKVNMVYSGDKIIAFLNYVDNGEAKHELMPINFTHEGFEFHHALVLNGIGARSFKYDEAKNQFDVTDAGVTGTFKYEADCPAHIEGMTDKFFGPQTFGGDAKIVSPKLANLIDGIYPDAAFSYFSTSTYVASWFPCTFNLDFADWNSLKIRVNYNKKTEDIVKMEFLGYEPYWSAPLDDLAYIEGLMSTEKGQAILDIVASPKGWTIVPIELKEYGSSYYLVSNEDPEMYMCFGLTYEDDE</sequence>
<dbReference type="RefSeq" id="WP_130308519.1">
    <property type="nucleotide sequence ID" value="NZ_SHKN01000005.1"/>
</dbReference>
<keyword evidence="1" id="KW-0732">Signal</keyword>
<name>A0A4Q7V7R0_9BACT</name>
<proteinExistence type="predicted"/>
<comment type="caution">
    <text evidence="2">The sequence shown here is derived from an EMBL/GenBank/DDBJ whole genome shotgun (WGS) entry which is preliminary data.</text>
</comment>
<protein>
    <submittedName>
        <fullName evidence="2">Uncharacterized protein DUF4302</fullName>
    </submittedName>
</protein>
<dbReference type="PROSITE" id="PS51257">
    <property type="entry name" value="PROKAR_LIPOPROTEIN"/>
    <property type="match status" value="1"/>
</dbReference>
<dbReference type="Pfam" id="PF14135">
    <property type="entry name" value="DUF4302"/>
    <property type="match status" value="1"/>
</dbReference>
<feature type="signal peptide" evidence="1">
    <location>
        <begin position="1"/>
        <end position="17"/>
    </location>
</feature>
<organism evidence="2 3">
    <name type="scientific">Ancylomarina subtilis</name>
    <dbReference type="NCBI Taxonomy" id="1639035"/>
    <lineage>
        <taxon>Bacteria</taxon>
        <taxon>Pseudomonadati</taxon>
        <taxon>Bacteroidota</taxon>
        <taxon>Bacteroidia</taxon>
        <taxon>Marinilabiliales</taxon>
        <taxon>Marinifilaceae</taxon>
        <taxon>Ancylomarina</taxon>
    </lineage>
</organism>
<accession>A0A4Q7V7R0</accession>
<keyword evidence="3" id="KW-1185">Reference proteome</keyword>
<feature type="chain" id="PRO_5020906565" evidence="1">
    <location>
        <begin position="18"/>
        <end position="441"/>
    </location>
</feature>
<gene>
    <name evidence="2" type="ORF">EV201_3168</name>
</gene>
<dbReference type="EMBL" id="SHKN01000005">
    <property type="protein sequence ID" value="RZT91353.1"/>
    <property type="molecule type" value="Genomic_DNA"/>
</dbReference>
<evidence type="ECO:0000313" key="2">
    <source>
        <dbReference type="EMBL" id="RZT91353.1"/>
    </source>
</evidence>
<reference evidence="2 3" key="1">
    <citation type="submission" date="2019-02" db="EMBL/GenBank/DDBJ databases">
        <title>Genomic Encyclopedia of Type Strains, Phase IV (KMG-IV): sequencing the most valuable type-strain genomes for metagenomic binning, comparative biology and taxonomic classification.</title>
        <authorList>
            <person name="Goeker M."/>
        </authorList>
    </citation>
    <scope>NUCLEOTIDE SEQUENCE [LARGE SCALE GENOMIC DNA]</scope>
    <source>
        <strain evidence="2 3">DSM 28825</strain>
    </source>
</reference>
<dbReference type="InterPro" id="IPR025396">
    <property type="entry name" value="DUF4302"/>
</dbReference>
<dbReference type="Proteomes" id="UP000293562">
    <property type="component" value="Unassembled WGS sequence"/>
</dbReference>
<dbReference type="AlphaFoldDB" id="A0A4Q7V7R0"/>
<evidence type="ECO:0000256" key="1">
    <source>
        <dbReference type="SAM" id="SignalP"/>
    </source>
</evidence>
<evidence type="ECO:0000313" key="3">
    <source>
        <dbReference type="Proteomes" id="UP000293562"/>
    </source>
</evidence>
<dbReference type="OrthoDB" id="1150854at2"/>